<keyword evidence="7 8" id="KW-0320">Glycogen biosynthesis</keyword>
<name>A0A5B8LXM1_9HYPH</name>
<dbReference type="Gene3D" id="3.40.50.2000">
    <property type="entry name" value="Glycogen Phosphorylase B"/>
    <property type="match status" value="2"/>
</dbReference>
<gene>
    <name evidence="8 11" type="primary">glgA</name>
    <name evidence="11" type="ORF">FPZ08_09670</name>
</gene>
<dbReference type="GO" id="GO:0005978">
    <property type="term" value="P:glycogen biosynthetic process"/>
    <property type="evidence" value="ECO:0007669"/>
    <property type="project" value="UniProtKB-UniRule"/>
</dbReference>
<evidence type="ECO:0000256" key="7">
    <source>
        <dbReference type="ARBA" id="ARBA00023056"/>
    </source>
</evidence>
<dbReference type="OrthoDB" id="9808590at2"/>
<dbReference type="Pfam" id="PF08323">
    <property type="entry name" value="Glyco_transf_5"/>
    <property type="match status" value="1"/>
</dbReference>
<feature type="domain" description="Glycosyl transferase family 1" evidence="9">
    <location>
        <begin position="290"/>
        <end position="447"/>
    </location>
</feature>
<evidence type="ECO:0000313" key="12">
    <source>
        <dbReference type="Proteomes" id="UP000315364"/>
    </source>
</evidence>
<dbReference type="NCBIfam" id="NF001899">
    <property type="entry name" value="PRK00654.1-2"/>
    <property type="match status" value="1"/>
</dbReference>
<sequence>MEVLSVASEVYPLIKTGGLADVAGALPGALAGRGVTMRTLVPGYPAVMSKLSGGRVVRELDDLFGVPAKLIAARVEGLDVIVIDAPALYDRPGNPYVSPDGWDWPDNWKRFAALGWVAAELAHGLVAGYRPNLLHCHDWQAGLAPAYIKFGPTDDVKTVMTIHNIAFKGSFGPEIFGQLRLPPHAFEMGGVEFYGGVSYLKSGMECADYVTTVSPNYADEIRTPEFGMGLEGLLNGRAETVVGILNGIDVDAWNPATDRALVQTYSANTIHARQVNKRAVVEKFGLDGADGPLFCVISRLTDQKGMDLLLQTVDGLVDLGGRLAVLGSGDAALEDGFRTMWARHPGKVSIVTGYNEQLSHLMQGGCDAILIPSRFEPCGLTQLYGLRYGCVPVVSRIGGLADTVIDANPAALAAEVATGVVFDAGSAHALYEAIRRTTRLYHDDKVWKKIQRRGMKSDVSWDTSAVRYAELYAIITGLMTNDDPDH</sequence>
<keyword evidence="5 8" id="KW-0328">Glycosyltransferase</keyword>
<dbReference type="EMBL" id="CP042304">
    <property type="protein sequence ID" value="QDZ13248.1"/>
    <property type="molecule type" value="Genomic_DNA"/>
</dbReference>
<feature type="domain" description="Starch synthase catalytic" evidence="10">
    <location>
        <begin position="3"/>
        <end position="235"/>
    </location>
</feature>
<dbReference type="Pfam" id="PF00534">
    <property type="entry name" value="Glycos_transf_1"/>
    <property type="match status" value="1"/>
</dbReference>
<comment type="pathway">
    <text evidence="3 8">Glycan biosynthesis; glycogen biosynthesis.</text>
</comment>
<evidence type="ECO:0000256" key="5">
    <source>
        <dbReference type="ARBA" id="ARBA00022676"/>
    </source>
</evidence>
<evidence type="ECO:0000259" key="10">
    <source>
        <dbReference type="Pfam" id="PF08323"/>
    </source>
</evidence>
<dbReference type="AlphaFoldDB" id="A0A5B8LXM1"/>
<dbReference type="CDD" id="cd03791">
    <property type="entry name" value="GT5_Glycogen_synthase_DULL1-like"/>
    <property type="match status" value="1"/>
</dbReference>
<dbReference type="GO" id="GO:0004373">
    <property type="term" value="F:alpha-1,4-glucan glucosyltransferase (UDP-glucose donor) activity"/>
    <property type="evidence" value="ECO:0007669"/>
    <property type="project" value="InterPro"/>
</dbReference>
<feature type="binding site" evidence="8">
    <location>
        <position position="15"/>
    </location>
    <ligand>
        <name>ADP-alpha-D-glucose</name>
        <dbReference type="ChEBI" id="CHEBI:57498"/>
    </ligand>
</feature>
<dbReference type="Proteomes" id="UP000315364">
    <property type="component" value="Chromosome"/>
</dbReference>
<dbReference type="PANTHER" id="PTHR45825:SF11">
    <property type="entry name" value="ALPHA AMYLASE DOMAIN-CONTAINING PROTEIN"/>
    <property type="match status" value="1"/>
</dbReference>
<evidence type="ECO:0000259" key="9">
    <source>
        <dbReference type="Pfam" id="PF00534"/>
    </source>
</evidence>
<accession>A0A5B8LXM1</accession>
<dbReference type="HAMAP" id="MF_00484">
    <property type="entry name" value="Glycogen_synth"/>
    <property type="match status" value="1"/>
</dbReference>
<protein>
    <recommendedName>
        <fullName evidence="8">Glycogen synthase</fullName>
        <ecNumber evidence="8">2.4.1.21</ecNumber>
    </recommendedName>
    <alternativeName>
        <fullName evidence="8">Starch [bacterial glycogen] synthase</fullName>
    </alternativeName>
</protein>
<evidence type="ECO:0000256" key="2">
    <source>
        <dbReference type="ARBA" id="ARBA00002764"/>
    </source>
</evidence>
<reference evidence="11 12" key="1">
    <citation type="submission" date="2019-07" db="EMBL/GenBank/DDBJ databases">
        <title>Full genome sequence of Devosia sp. Gsoil 520.</title>
        <authorList>
            <person name="Im W.-T."/>
        </authorList>
    </citation>
    <scope>NUCLEOTIDE SEQUENCE [LARGE SCALE GENOMIC DNA]</scope>
    <source>
        <strain evidence="11 12">Gsoil 520</strain>
    </source>
</reference>
<evidence type="ECO:0000256" key="8">
    <source>
        <dbReference type="HAMAP-Rule" id="MF_00484"/>
    </source>
</evidence>
<dbReference type="InterPro" id="IPR011835">
    <property type="entry name" value="GS/SS"/>
</dbReference>
<dbReference type="EC" id="2.4.1.21" evidence="8"/>
<dbReference type="NCBIfam" id="TIGR02095">
    <property type="entry name" value="glgA"/>
    <property type="match status" value="1"/>
</dbReference>
<dbReference type="SUPFAM" id="SSF53756">
    <property type="entry name" value="UDP-Glycosyltransferase/glycogen phosphorylase"/>
    <property type="match status" value="1"/>
</dbReference>
<dbReference type="KEGG" id="dea:FPZ08_09670"/>
<dbReference type="GO" id="GO:0005829">
    <property type="term" value="C:cytosol"/>
    <property type="evidence" value="ECO:0007669"/>
    <property type="project" value="TreeGrafter"/>
</dbReference>
<dbReference type="GO" id="GO:0009011">
    <property type="term" value="F:alpha-1,4-glucan glucosyltransferase (ADP-glucose donor) activity"/>
    <property type="evidence" value="ECO:0007669"/>
    <property type="project" value="UniProtKB-UniRule"/>
</dbReference>
<dbReference type="UniPathway" id="UPA00164"/>
<dbReference type="RefSeq" id="WP_146293057.1">
    <property type="nucleotide sequence ID" value="NZ_CP042304.1"/>
</dbReference>
<dbReference type="InterPro" id="IPR013534">
    <property type="entry name" value="Starch_synth_cat_dom"/>
</dbReference>
<comment type="catalytic activity">
    <reaction evidence="1 8">
        <text>[(1-&gt;4)-alpha-D-glucosyl](n) + ADP-alpha-D-glucose = [(1-&gt;4)-alpha-D-glucosyl](n+1) + ADP + H(+)</text>
        <dbReference type="Rhea" id="RHEA:18189"/>
        <dbReference type="Rhea" id="RHEA-COMP:9584"/>
        <dbReference type="Rhea" id="RHEA-COMP:9587"/>
        <dbReference type="ChEBI" id="CHEBI:15378"/>
        <dbReference type="ChEBI" id="CHEBI:15444"/>
        <dbReference type="ChEBI" id="CHEBI:57498"/>
        <dbReference type="ChEBI" id="CHEBI:456216"/>
        <dbReference type="EC" id="2.4.1.21"/>
    </reaction>
</comment>
<organism evidence="11 12">
    <name type="scientific">Devosia ginsengisoli</name>
    <dbReference type="NCBI Taxonomy" id="400770"/>
    <lineage>
        <taxon>Bacteria</taxon>
        <taxon>Pseudomonadati</taxon>
        <taxon>Pseudomonadota</taxon>
        <taxon>Alphaproteobacteria</taxon>
        <taxon>Hyphomicrobiales</taxon>
        <taxon>Devosiaceae</taxon>
        <taxon>Devosia</taxon>
    </lineage>
</organism>
<keyword evidence="12" id="KW-1185">Reference proteome</keyword>
<evidence type="ECO:0000256" key="1">
    <source>
        <dbReference type="ARBA" id="ARBA00001478"/>
    </source>
</evidence>
<dbReference type="PANTHER" id="PTHR45825">
    <property type="entry name" value="GRANULE-BOUND STARCH SYNTHASE 1, CHLOROPLASTIC/AMYLOPLASTIC"/>
    <property type="match status" value="1"/>
</dbReference>
<comment type="similarity">
    <text evidence="4 8">Belongs to the glycosyltransferase 1 family. Bacterial/plant glycogen synthase subfamily.</text>
</comment>
<dbReference type="InterPro" id="IPR001296">
    <property type="entry name" value="Glyco_trans_1"/>
</dbReference>
<comment type="function">
    <text evidence="2 8">Synthesizes alpha-1,4-glucan chains using ADP-glucose.</text>
</comment>
<evidence type="ECO:0000256" key="4">
    <source>
        <dbReference type="ARBA" id="ARBA00010281"/>
    </source>
</evidence>
<keyword evidence="6 8" id="KW-0808">Transferase</keyword>
<evidence type="ECO:0000256" key="6">
    <source>
        <dbReference type="ARBA" id="ARBA00022679"/>
    </source>
</evidence>
<evidence type="ECO:0000256" key="3">
    <source>
        <dbReference type="ARBA" id="ARBA00004964"/>
    </source>
</evidence>
<proteinExistence type="inferred from homology"/>
<evidence type="ECO:0000313" key="11">
    <source>
        <dbReference type="EMBL" id="QDZ13248.1"/>
    </source>
</evidence>